<keyword evidence="2" id="KW-0539">Nucleus</keyword>
<dbReference type="RefSeq" id="XP_062789510.1">
    <property type="nucleotide sequence ID" value="XM_062933459.1"/>
</dbReference>
<feature type="compositionally biased region" description="Polar residues" evidence="3">
    <location>
        <begin position="658"/>
        <end position="671"/>
    </location>
</feature>
<dbReference type="PROSITE" id="PS00354">
    <property type="entry name" value="HMGI_Y"/>
    <property type="match status" value="1"/>
</dbReference>
<organism evidence="4 5">
    <name type="scientific">Kwoniella shivajii</name>
    <dbReference type="NCBI Taxonomy" id="564305"/>
    <lineage>
        <taxon>Eukaryota</taxon>
        <taxon>Fungi</taxon>
        <taxon>Dikarya</taxon>
        <taxon>Basidiomycota</taxon>
        <taxon>Agaricomycotina</taxon>
        <taxon>Tremellomycetes</taxon>
        <taxon>Tremellales</taxon>
        <taxon>Cryptococcaceae</taxon>
        <taxon>Kwoniella</taxon>
    </lineage>
</organism>
<feature type="compositionally biased region" description="Polar residues" evidence="3">
    <location>
        <begin position="502"/>
        <end position="521"/>
    </location>
</feature>
<evidence type="ECO:0000313" key="5">
    <source>
        <dbReference type="Proteomes" id="UP001329825"/>
    </source>
</evidence>
<dbReference type="GeneID" id="87953835"/>
<evidence type="ECO:0000313" key="4">
    <source>
        <dbReference type="EMBL" id="WRT64770.1"/>
    </source>
</evidence>
<sequence>MPSKSGSPKLLKLISDAASKIRNVMDKDKNPGWQSRLQAWAAGMKKLDALLLDPSFSYEKYEPFSLWAEKELNNLISTPAIPYFLTFFRLTSEHLRSTRIQLIIEDDTAADTIDFEKNVDKEDTSAGLTFRVGKVVEIIMDSVLGVGVSLRPTVTQNIGCAYLASIFTAHAKDIHTRAWITLLVSLLEDCLTDKFGNDVLQSDVSEILGIISGDEMIKEGKALMKDSAVLGFKKLGSLLHKSKATGTSIGLLRIVQALLSPISNLQIRTKELKEVLQNQKWSQGVLKEVFTKMGKEEKAYEPDQLMIIFNILAKDTSHERPRAYQAASLIVDDDDHLSSEKAKRYLKQDKIILYLDQWGLIFKGFDKDGEEEDTAFEHRNIMKLIVHNNFEINLTYMTKDNDDILVQFGVKLEQVDKFLKDTKGQPYLVSKMISPRLSSELSESSGQAQNKPDPEVLSTRPTESKGGSSENVKELAGKQAAVPSKSEKQTPAKRGRGRPKKTSLSENKISGTHETPASVTEHQVAGAATEGGQIPLPWETETSIGIYNESTPQSATEKTGKRQKRISPPPPSSPSSAEGSLQIFSPPVFSVSNYIASKPPKTLLHDVFHIPSRAPVKPAKPSNDSPLPLGIQAQYGSASLAVQQSTQTRGTGADAATQVESSLKNTEPLPQTITEEGLKSAELAPGRSIHKIPAVRTIGSGPEMSESTNNIVRKVFSEILEPNPADTSNNLLTSNDQVKASFLEQRKERSEGPSDTLAMDNHHESDSSVQGPIVSRRSVEAMFQQTRDNDEIEKPRKKARLSVLPSSSLAAGDVRPERPSLSSNQSHKDHVVGIRRESDEAPGKQIEKRPSRRRSSGANARARAISQAENAASKTVSDMHIHWNDVLNLMKEASEKKIKLPLQKTRVAQEQFGKLAKSILNDFQKESKTQMMEISKQHQATVAKFDQFISNEVDKILTDYNETRDAIVGLMKVDKKQWELNPSLF</sequence>
<dbReference type="InterPro" id="IPR000637">
    <property type="entry name" value="HMGI/Y_DNA-bd_CS"/>
</dbReference>
<feature type="region of interest" description="Disordered" evidence="3">
    <location>
        <begin position="744"/>
        <end position="864"/>
    </location>
</feature>
<feature type="region of interest" description="Disordered" evidence="3">
    <location>
        <begin position="640"/>
        <end position="671"/>
    </location>
</feature>
<keyword evidence="5" id="KW-1185">Reference proteome</keyword>
<gene>
    <name evidence="4" type="ORF">IL334_001704</name>
</gene>
<name>A0ABZ1CT10_9TREE</name>
<evidence type="ECO:0000256" key="2">
    <source>
        <dbReference type="ARBA" id="ARBA00023242"/>
    </source>
</evidence>
<feature type="compositionally biased region" description="Polar residues" evidence="3">
    <location>
        <begin position="640"/>
        <end position="650"/>
    </location>
</feature>
<proteinExistence type="predicted"/>
<feature type="region of interest" description="Disordered" evidence="3">
    <location>
        <begin position="439"/>
        <end position="581"/>
    </location>
</feature>
<evidence type="ECO:0008006" key="6">
    <source>
        <dbReference type="Google" id="ProtNLM"/>
    </source>
</evidence>
<feature type="compositionally biased region" description="Basic and acidic residues" evidence="3">
    <location>
        <begin position="826"/>
        <end position="849"/>
    </location>
</feature>
<reference evidence="4 5" key="1">
    <citation type="submission" date="2024-01" db="EMBL/GenBank/DDBJ databases">
        <title>Comparative genomics of Cryptococcus and Kwoniella reveals pathogenesis evolution and contrasting modes of karyotype evolution via chromosome fusion or intercentromeric recombination.</title>
        <authorList>
            <person name="Coelho M.A."/>
            <person name="David-Palma M."/>
            <person name="Shea T."/>
            <person name="Bowers K."/>
            <person name="McGinley-Smith S."/>
            <person name="Mohammad A.W."/>
            <person name="Gnirke A."/>
            <person name="Yurkov A.M."/>
            <person name="Nowrousian M."/>
            <person name="Sun S."/>
            <person name="Cuomo C.A."/>
            <person name="Heitman J."/>
        </authorList>
    </citation>
    <scope>NUCLEOTIDE SEQUENCE [LARGE SCALE GENOMIC DNA]</scope>
    <source>
        <strain evidence="4">CBS 11374</strain>
    </source>
</reference>
<feature type="compositionally biased region" description="Polar residues" evidence="3">
    <location>
        <begin position="540"/>
        <end position="557"/>
    </location>
</feature>
<evidence type="ECO:0000256" key="3">
    <source>
        <dbReference type="SAM" id="MobiDB-lite"/>
    </source>
</evidence>
<feature type="compositionally biased region" description="Basic residues" evidence="3">
    <location>
        <begin position="491"/>
        <end position="501"/>
    </location>
</feature>
<protein>
    <recommendedName>
        <fullName evidence="6">TOG domain-containing protein</fullName>
    </recommendedName>
</protein>
<dbReference type="Proteomes" id="UP001329825">
    <property type="component" value="Chromosome 2"/>
</dbReference>
<feature type="compositionally biased region" description="Polar residues" evidence="3">
    <location>
        <begin position="459"/>
        <end position="470"/>
    </location>
</feature>
<evidence type="ECO:0000256" key="1">
    <source>
        <dbReference type="ARBA" id="ARBA00004123"/>
    </source>
</evidence>
<dbReference type="EMBL" id="CP141882">
    <property type="protein sequence ID" value="WRT64770.1"/>
    <property type="molecule type" value="Genomic_DNA"/>
</dbReference>
<accession>A0ABZ1CT10</accession>
<comment type="subcellular location">
    <subcellularLocation>
        <location evidence="1">Nucleus</location>
    </subcellularLocation>
</comment>